<dbReference type="CDD" id="cd06580">
    <property type="entry name" value="TM_PBP1_transp_TpRbsC_like"/>
    <property type="match status" value="1"/>
</dbReference>
<organism evidence="7 8">
    <name type="scientific">Clostridium mobile</name>
    <dbReference type="NCBI Taxonomy" id="2841512"/>
    <lineage>
        <taxon>Bacteria</taxon>
        <taxon>Bacillati</taxon>
        <taxon>Bacillota</taxon>
        <taxon>Clostridia</taxon>
        <taxon>Eubacteriales</taxon>
        <taxon>Clostridiaceae</taxon>
        <taxon>Clostridium</taxon>
    </lineage>
</organism>
<keyword evidence="3 6" id="KW-0812">Transmembrane</keyword>
<feature type="transmembrane region" description="Helical" evidence="6">
    <location>
        <begin position="113"/>
        <end position="135"/>
    </location>
</feature>
<keyword evidence="5 6" id="KW-0472">Membrane</keyword>
<feature type="transmembrane region" description="Helical" evidence="6">
    <location>
        <begin position="87"/>
        <end position="107"/>
    </location>
</feature>
<evidence type="ECO:0000256" key="2">
    <source>
        <dbReference type="ARBA" id="ARBA00022475"/>
    </source>
</evidence>
<dbReference type="InterPro" id="IPR001851">
    <property type="entry name" value="ABC_transp_permease"/>
</dbReference>
<keyword evidence="4 6" id="KW-1133">Transmembrane helix</keyword>
<feature type="transmembrane region" description="Helical" evidence="6">
    <location>
        <begin position="191"/>
        <end position="212"/>
    </location>
</feature>
<evidence type="ECO:0000256" key="4">
    <source>
        <dbReference type="ARBA" id="ARBA00022989"/>
    </source>
</evidence>
<evidence type="ECO:0000256" key="5">
    <source>
        <dbReference type="ARBA" id="ARBA00023136"/>
    </source>
</evidence>
<evidence type="ECO:0000313" key="8">
    <source>
        <dbReference type="Proteomes" id="UP000726170"/>
    </source>
</evidence>
<dbReference type="Proteomes" id="UP000726170">
    <property type="component" value="Unassembled WGS sequence"/>
</dbReference>
<feature type="transmembrane region" description="Helical" evidence="6">
    <location>
        <begin position="62"/>
        <end position="80"/>
    </location>
</feature>
<gene>
    <name evidence="7" type="ORF">KQI86_13735</name>
</gene>
<evidence type="ECO:0000256" key="3">
    <source>
        <dbReference type="ARBA" id="ARBA00022692"/>
    </source>
</evidence>
<feature type="transmembrane region" description="Helical" evidence="6">
    <location>
        <begin position="20"/>
        <end position="42"/>
    </location>
</feature>
<keyword evidence="8" id="KW-1185">Reference proteome</keyword>
<feature type="transmembrane region" description="Helical" evidence="6">
    <location>
        <begin position="321"/>
        <end position="340"/>
    </location>
</feature>
<feature type="transmembrane region" description="Helical" evidence="6">
    <location>
        <begin position="293"/>
        <end position="315"/>
    </location>
</feature>
<feature type="transmembrane region" description="Helical" evidence="6">
    <location>
        <begin position="147"/>
        <end position="165"/>
    </location>
</feature>
<dbReference type="PANTHER" id="PTHR47089:SF1">
    <property type="entry name" value="GUANOSINE ABC TRANSPORTER PERMEASE PROTEIN NUPP"/>
    <property type="match status" value="1"/>
</dbReference>
<evidence type="ECO:0000256" key="1">
    <source>
        <dbReference type="ARBA" id="ARBA00004651"/>
    </source>
</evidence>
<proteinExistence type="predicted"/>
<protein>
    <submittedName>
        <fullName evidence="7">ABC transporter permease</fullName>
    </submittedName>
</protein>
<sequence>MFRVVKKSEVTNKEAFIIRATFIIFAFLAIGIFIAFLGFNPISVYATMIKGAFGSSYSFKQTLIKAIPLLISALGISVAFKMKFWNIGGEGQIIMGAFLSSYFALNFPELNSFLLIPIMILAGVIGGALWAFIPAVLKWKWGTNETIVTLMMNYIALKFVTYLQYGPWKDPTALGFPKIPNFSDNGIIPEFLGIHIGWLIALLLVACMYIFMNRSKKGYEISILGESEKTALYAGVNIKNTLIFAMLLSGGLCGLVGMIQASGVSNTLSIEVAGGVGYTAITIAWLSNLNSIVILIVSVLFAALVEGGSFIQTAFNIPEAVALIIQSTILFFILGSEFFLRYKLVKKVATPIDIKEVA</sequence>
<accession>A0ABS6ELU9</accession>
<comment type="subcellular location">
    <subcellularLocation>
        <location evidence="1">Cell membrane</location>
        <topology evidence="1">Multi-pass membrane protein</topology>
    </subcellularLocation>
</comment>
<dbReference type="EMBL" id="JAHLQF010000003">
    <property type="protein sequence ID" value="MBU5485379.1"/>
    <property type="molecule type" value="Genomic_DNA"/>
</dbReference>
<evidence type="ECO:0000256" key="6">
    <source>
        <dbReference type="SAM" id="Phobius"/>
    </source>
</evidence>
<dbReference type="RefSeq" id="WP_216439928.1">
    <property type="nucleotide sequence ID" value="NZ_JAHLQF010000003.1"/>
</dbReference>
<comment type="caution">
    <text evidence="7">The sequence shown here is derived from an EMBL/GenBank/DDBJ whole genome shotgun (WGS) entry which is preliminary data.</text>
</comment>
<name>A0ABS6ELU9_9CLOT</name>
<feature type="transmembrane region" description="Helical" evidence="6">
    <location>
        <begin position="268"/>
        <end position="286"/>
    </location>
</feature>
<dbReference type="Pfam" id="PF02653">
    <property type="entry name" value="BPD_transp_2"/>
    <property type="match status" value="1"/>
</dbReference>
<reference evidence="7 8" key="1">
    <citation type="submission" date="2021-06" db="EMBL/GenBank/DDBJ databases">
        <authorList>
            <person name="Sun Q."/>
            <person name="Li D."/>
        </authorList>
    </citation>
    <scope>NUCLEOTIDE SEQUENCE [LARGE SCALE GENOMIC DNA]</scope>
    <source>
        <strain evidence="7 8">MSJ-11</strain>
    </source>
</reference>
<keyword evidence="2" id="KW-1003">Cell membrane</keyword>
<dbReference type="PANTHER" id="PTHR47089">
    <property type="entry name" value="ABC TRANSPORTER, PERMEASE PROTEIN"/>
    <property type="match status" value="1"/>
</dbReference>
<feature type="transmembrane region" description="Helical" evidence="6">
    <location>
        <begin position="242"/>
        <end position="262"/>
    </location>
</feature>
<evidence type="ECO:0000313" key="7">
    <source>
        <dbReference type="EMBL" id="MBU5485379.1"/>
    </source>
</evidence>